<evidence type="ECO:0000256" key="1">
    <source>
        <dbReference type="SAM" id="Coils"/>
    </source>
</evidence>
<dbReference type="EMBL" id="GU943125">
    <property type="protein sequence ID" value="ADD96220.1"/>
    <property type="molecule type" value="Genomic_DNA"/>
</dbReference>
<proteinExistence type="predicted"/>
<evidence type="ECO:0000313" key="2">
    <source>
        <dbReference type="EMBL" id="ADD96220.1"/>
    </source>
</evidence>
<accession>D6PKG9</accession>
<feature type="coiled-coil region" evidence="1">
    <location>
        <begin position="299"/>
        <end position="380"/>
    </location>
</feature>
<protein>
    <submittedName>
        <fullName evidence="2">Uncharacterized protein</fullName>
    </submittedName>
</protein>
<organism evidence="2">
    <name type="scientific">uncultured organism MedDCM-OCT-S06-C2377</name>
    <dbReference type="NCBI Taxonomy" id="743624"/>
    <lineage>
        <taxon>unclassified sequences</taxon>
        <taxon>environmental samples</taxon>
    </lineage>
</organism>
<reference evidence="2" key="1">
    <citation type="journal article" date="2010" name="ISME J.">
        <title>Metagenome of the Mediterranean deep chlorophyll maximum studied by direct and fosmid library 454 pyrosequencing.</title>
        <authorList>
            <person name="Ghai R."/>
            <person name="Martin-Cuadrado A.B."/>
            <person name="Molto A.G."/>
            <person name="Heredia I.G."/>
            <person name="Cabrera R."/>
            <person name="Martin J."/>
            <person name="Verdu M."/>
            <person name="Deschamps P."/>
            <person name="Moreira D."/>
            <person name="Lopez-Garcia P."/>
            <person name="Mira A."/>
            <person name="Rodriguez-Valera F."/>
        </authorList>
    </citation>
    <scope>NUCLEOTIDE SEQUENCE</scope>
</reference>
<keyword evidence="1" id="KW-0175">Coiled coil</keyword>
<dbReference type="AlphaFoldDB" id="D6PKG9"/>
<name>D6PKG9_9ZZZZ</name>
<sequence length="489" mass="55493">MANIGFGLEVNKYAKQTGFDQFQTDLSDVLVETAKDAWKYNFWSSATRLYELNQSRDVDEPLIPFQELNKKYKDSGIFFEQDEKQSTVDILVERKREEKYRQSIIQRGPKGIVAGTAKFGTAMVASMADPVNFAMMFIPVVGQVRFASLVAKYGFRKARLIKGAAEGFTGTALIEPVVYGAAAAEQSDYGLMDSFIAVSFGTILGGGLHVGAGKLRDLNTRRKFNKRVRETREKLGSKGDEDPAFNLYKEYYPENSRIMKELAETDNDTRSLLLAKAMADIAEEVPVNPKEYADLNPKLRNAQIDEKVVEKARKKVNEESVAVAKELEKVQKKINMLENFFSPSRKMSNIKYSPELKKLKQRKSELLKREKELVEQFTNRDKLIDQRVTNKKQEITSRVQAKPRNVEEDKIVAGYEKDKAYRSLESRNLDDELRLAENELTAKIEKQNKLGLGVNKDTRASVKALEDIKSKSDDYENAILDGINCRIGK</sequence>